<proteinExistence type="predicted"/>
<name>A0A645H6G6_9ZZZZ</name>
<feature type="domain" description="SGNH hydrolase-type esterase" evidence="1">
    <location>
        <begin position="1"/>
        <end position="45"/>
    </location>
</feature>
<evidence type="ECO:0000259" key="1">
    <source>
        <dbReference type="Pfam" id="PF13472"/>
    </source>
</evidence>
<dbReference type="InterPro" id="IPR036514">
    <property type="entry name" value="SGNH_hydro_sf"/>
</dbReference>
<organism evidence="2">
    <name type="scientific">bioreactor metagenome</name>
    <dbReference type="NCBI Taxonomy" id="1076179"/>
    <lineage>
        <taxon>unclassified sequences</taxon>
        <taxon>metagenomes</taxon>
        <taxon>ecological metagenomes</taxon>
    </lineage>
</organism>
<dbReference type="InterPro" id="IPR013830">
    <property type="entry name" value="SGNH_hydro"/>
</dbReference>
<comment type="caution">
    <text evidence="2">The sequence shown here is derived from an EMBL/GenBank/DDBJ whole genome shotgun (WGS) entry which is preliminary data.</text>
</comment>
<accession>A0A645H6G6</accession>
<evidence type="ECO:0000313" key="2">
    <source>
        <dbReference type="EMBL" id="MPN34300.1"/>
    </source>
</evidence>
<dbReference type="Gene3D" id="3.40.50.1110">
    <property type="entry name" value="SGNH hydrolase"/>
    <property type="match status" value="1"/>
</dbReference>
<reference evidence="2" key="1">
    <citation type="submission" date="2019-08" db="EMBL/GenBank/DDBJ databases">
        <authorList>
            <person name="Kucharzyk K."/>
            <person name="Murdoch R.W."/>
            <person name="Higgins S."/>
            <person name="Loffler F."/>
        </authorList>
    </citation>
    <scope>NUCLEOTIDE SEQUENCE</scope>
</reference>
<dbReference type="AlphaFoldDB" id="A0A645H6G6"/>
<gene>
    <name evidence="2" type="ORF">SDC9_181793</name>
</gene>
<sequence>MIRDYAQKNKIPYVDYYSALVDERGGLPANIAADGVHPNLEGYKIMEPIVLKTLKKLL</sequence>
<protein>
    <recommendedName>
        <fullName evidence="1">SGNH hydrolase-type esterase domain-containing protein</fullName>
    </recommendedName>
</protein>
<dbReference type="EMBL" id="VSSQ01087269">
    <property type="protein sequence ID" value="MPN34300.1"/>
    <property type="molecule type" value="Genomic_DNA"/>
</dbReference>
<dbReference type="SUPFAM" id="SSF52266">
    <property type="entry name" value="SGNH hydrolase"/>
    <property type="match status" value="1"/>
</dbReference>
<dbReference type="Pfam" id="PF13472">
    <property type="entry name" value="Lipase_GDSL_2"/>
    <property type="match status" value="1"/>
</dbReference>